<gene>
    <name evidence="3 6" type="primary">gcvH</name>
    <name evidence="6" type="ORF">YH63_014400</name>
</gene>
<reference evidence="6" key="1">
    <citation type="submission" date="2019-04" db="EMBL/GenBank/DDBJ databases">
        <title>Whole genome sequencing of cave bacteria.</title>
        <authorList>
            <person name="Gan H.M."/>
            <person name="Barton H."/>
            <person name="Savka M.A."/>
        </authorList>
    </citation>
    <scope>NUCLEOTIDE SEQUENCE [LARGE SCALE GENOMIC DNA]</scope>
    <source>
        <strain evidence="6">LC387</strain>
    </source>
</reference>
<dbReference type="SUPFAM" id="SSF51230">
    <property type="entry name" value="Single hybrid motif"/>
    <property type="match status" value="1"/>
</dbReference>
<dbReference type="RefSeq" id="WP_046827001.1">
    <property type="nucleotide sequence ID" value="NZ_LBIA02000001.1"/>
</dbReference>
<evidence type="ECO:0000256" key="3">
    <source>
        <dbReference type="HAMAP-Rule" id="MF_00272"/>
    </source>
</evidence>
<evidence type="ECO:0000256" key="2">
    <source>
        <dbReference type="ARBA" id="ARBA00022823"/>
    </source>
</evidence>
<evidence type="ECO:0000259" key="5">
    <source>
        <dbReference type="PROSITE" id="PS50968"/>
    </source>
</evidence>
<dbReference type="AlphaFoldDB" id="A0A4V6BFN0"/>
<comment type="function">
    <text evidence="3">The glycine cleavage system catalyzes the degradation of glycine. The H protein shuttles the methylamine group of glycine from the P protein to the T protein.</text>
</comment>
<comment type="subunit">
    <text evidence="3">The glycine cleavage system is composed of four proteins: P, T, L and H.</text>
</comment>
<dbReference type="InterPro" id="IPR011053">
    <property type="entry name" value="Single_hybrid_motif"/>
</dbReference>
<dbReference type="Proteomes" id="UP000034832">
    <property type="component" value="Unassembled WGS sequence"/>
</dbReference>
<evidence type="ECO:0000256" key="1">
    <source>
        <dbReference type="ARBA" id="ARBA00009249"/>
    </source>
</evidence>
<evidence type="ECO:0000256" key="4">
    <source>
        <dbReference type="PIRSR" id="PIRSR617453-50"/>
    </source>
</evidence>
<proteinExistence type="inferred from homology"/>
<keyword evidence="7" id="KW-1185">Reference proteome</keyword>
<dbReference type="PANTHER" id="PTHR11715:SF3">
    <property type="entry name" value="GLYCINE CLEAVAGE SYSTEM H PROTEIN-RELATED"/>
    <property type="match status" value="1"/>
</dbReference>
<dbReference type="InterPro" id="IPR033753">
    <property type="entry name" value="GCV_H/Fam206"/>
</dbReference>
<dbReference type="Pfam" id="PF01597">
    <property type="entry name" value="GCV_H"/>
    <property type="match status" value="1"/>
</dbReference>
<comment type="cofactor">
    <cofactor evidence="3">
        <name>(R)-lipoate</name>
        <dbReference type="ChEBI" id="CHEBI:83088"/>
    </cofactor>
    <text evidence="3">Binds 1 lipoyl cofactor covalently.</text>
</comment>
<dbReference type="PROSITE" id="PS00189">
    <property type="entry name" value="LIPOYL"/>
    <property type="match status" value="1"/>
</dbReference>
<dbReference type="NCBIfam" id="NF002270">
    <property type="entry name" value="PRK01202.1"/>
    <property type="match status" value="1"/>
</dbReference>
<organism evidence="6 7">
    <name type="scientific">Afipia massiliensis</name>
    <dbReference type="NCBI Taxonomy" id="211460"/>
    <lineage>
        <taxon>Bacteria</taxon>
        <taxon>Pseudomonadati</taxon>
        <taxon>Pseudomonadota</taxon>
        <taxon>Alphaproteobacteria</taxon>
        <taxon>Hyphomicrobiales</taxon>
        <taxon>Nitrobacteraceae</taxon>
        <taxon>Afipia</taxon>
    </lineage>
</organism>
<dbReference type="PANTHER" id="PTHR11715">
    <property type="entry name" value="GLYCINE CLEAVAGE SYSTEM H PROTEIN"/>
    <property type="match status" value="1"/>
</dbReference>
<dbReference type="InterPro" id="IPR000089">
    <property type="entry name" value="Biotin_lipoyl"/>
</dbReference>
<feature type="domain" description="Lipoyl-binding" evidence="5">
    <location>
        <begin position="18"/>
        <end position="100"/>
    </location>
</feature>
<dbReference type="NCBIfam" id="TIGR00527">
    <property type="entry name" value="gcvH"/>
    <property type="match status" value="1"/>
</dbReference>
<feature type="modified residue" description="N6-lipoyllysine" evidence="3 4">
    <location>
        <position position="59"/>
    </location>
</feature>
<comment type="similarity">
    <text evidence="1 3">Belongs to the GcvH family.</text>
</comment>
<name>A0A4V6BFN0_9BRAD</name>
<dbReference type="GO" id="GO:0019464">
    <property type="term" value="P:glycine decarboxylation via glycine cleavage system"/>
    <property type="evidence" value="ECO:0007669"/>
    <property type="project" value="UniProtKB-UniRule"/>
</dbReference>
<evidence type="ECO:0000313" key="6">
    <source>
        <dbReference type="EMBL" id="TKT72523.1"/>
    </source>
</evidence>
<dbReference type="GO" id="GO:0005960">
    <property type="term" value="C:glycine cleavage complex"/>
    <property type="evidence" value="ECO:0007669"/>
    <property type="project" value="InterPro"/>
</dbReference>
<comment type="caution">
    <text evidence="6">The sequence shown here is derived from an EMBL/GenBank/DDBJ whole genome shotgun (WGS) entry which is preliminary data.</text>
</comment>
<dbReference type="HAMAP" id="MF_00272">
    <property type="entry name" value="GcvH"/>
    <property type="match status" value="1"/>
</dbReference>
<dbReference type="STRING" id="211460.YH63_04615"/>
<accession>A0A4V6BFN0</accession>
<dbReference type="CDD" id="cd06848">
    <property type="entry name" value="GCS_H"/>
    <property type="match status" value="1"/>
</dbReference>
<dbReference type="OrthoDB" id="9796712at2"/>
<dbReference type="GO" id="GO:0009249">
    <property type="term" value="P:protein lipoylation"/>
    <property type="evidence" value="ECO:0007669"/>
    <property type="project" value="TreeGrafter"/>
</dbReference>
<evidence type="ECO:0000313" key="7">
    <source>
        <dbReference type="Proteomes" id="UP000034832"/>
    </source>
</evidence>
<protein>
    <recommendedName>
        <fullName evidence="3">Glycine cleavage system H protein</fullName>
    </recommendedName>
</protein>
<dbReference type="PROSITE" id="PS50968">
    <property type="entry name" value="BIOTINYL_LIPOYL"/>
    <property type="match status" value="1"/>
</dbReference>
<dbReference type="InterPro" id="IPR003016">
    <property type="entry name" value="2-oxoA_DH_lipoyl-BS"/>
</dbReference>
<dbReference type="InterPro" id="IPR017453">
    <property type="entry name" value="GCV_H_sub"/>
</dbReference>
<dbReference type="InterPro" id="IPR002930">
    <property type="entry name" value="GCV_H"/>
</dbReference>
<sequence>MTTLFTSDHEWLQIDGDVATIGITDYAQTQLGDVVFVELPKVGRTLKKAEAAAVVESVKAASDVYAPIAGEVLEVNDAVAADPSLVNSDPGKAAWFFKLRIANKSDLDGLMDEAAYKAHTA</sequence>
<dbReference type="Gene3D" id="2.40.50.100">
    <property type="match status" value="1"/>
</dbReference>
<keyword evidence="2 3" id="KW-0450">Lipoyl</keyword>
<dbReference type="GO" id="GO:0005829">
    <property type="term" value="C:cytosol"/>
    <property type="evidence" value="ECO:0007669"/>
    <property type="project" value="TreeGrafter"/>
</dbReference>
<dbReference type="EMBL" id="LBIA02000001">
    <property type="protein sequence ID" value="TKT72523.1"/>
    <property type="molecule type" value="Genomic_DNA"/>
</dbReference>